<dbReference type="Pfam" id="PF08592">
    <property type="entry name" value="Anthrone_oxy"/>
    <property type="match status" value="1"/>
</dbReference>
<dbReference type="AlphaFoldDB" id="A0A538T5A6"/>
<name>A0A538T5A6_UNCEI</name>
<sequence length="141" mass="14948">MLSLVYAATCAGLFAGAALFVSAVQHPARISRGAEFAVKEFVASYPRAAVMQSILAVIGTATGLWSAWLRHDAWLALAAILLASAIPFTLLVILPTNKRLLDPSLDPRGQEAPGLLARWGHLHAARTAAGVIAFAIFLARF</sequence>
<keyword evidence="1" id="KW-0472">Membrane</keyword>
<protein>
    <submittedName>
        <fullName evidence="2">DUF1772 domain-containing protein</fullName>
    </submittedName>
</protein>
<comment type="caution">
    <text evidence="2">The sequence shown here is derived from an EMBL/GenBank/DDBJ whole genome shotgun (WGS) entry which is preliminary data.</text>
</comment>
<dbReference type="PANTHER" id="PTHR36535">
    <property type="entry name" value="YALI0E30327P"/>
    <property type="match status" value="1"/>
</dbReference>
<evidence type="ECO:0000256" key="1">
    <source>
        <dbReference type="SAM" id="Phobius"/>
    </source>
</evidence>
<dbReference type="PANTHER" id="PTHR36535:SF1">
    <property type="entry name" value="DUF1772 DOMAIN-CONTAINING PROTEIN"/>
    <property type="match status" value="1"/>
</dbReference>
<dbReference type="EMBL" id="VBOW01000029">
    <property type="protein sequence ID" value="TMQ58822.1"/>
    <property type="molecule type" value="Genomic_DNA"/>
</dbReference>
<keyword evidence="1" id="KW-0812">Transmembrane</keyword>
<proteinExistence type="predicted"/>
<dbReference type="InterPro" id="IPR013901">
    <property type="entry name" value="Anthrone_oxy"/>
</dbReference>
<evidence type="ECO:0000313" key="3">
    <source>
        <dbReference type="Proteomes" id="UP000316852"/>
    </source>
</evidence>
<feature type="transmembrane region" description="Helical" evidence="1">
    <location>
        <begin position="116"/>
        <end position="139"/>
    </location>
</feature>
<dbReference type="Proteomes" id="UP000316852">
    <property type="component" value="Unassembled WGS sequence"/>
</dbReference>
<evidence type="ECO:0000313" key="2">
    <source>
        <dbReference type="EMBL" id="TMQ58822.1"/>
    </source>
</evidence>
<feature type="transmembrane region" description="Helical" evidence="1">
    <location>
        <begin position="75"/>
        <end position="96"/>
    </location>
</feature>
<reference evidence="2 3" key="1">
    <citation type="journal article" date="2019" name="Nat. Microbiol.">
        <title>Mediterranean grassland soil C-N compound turnover is dependent on rainfall and depth, and is mediated by genomically divergent microorganisms.</title>
        <authorList>
            <person name="Diamond S."/>
            <person name="Andeer P.F."/>
            <person name="Li Z."/>
            <person name="Crits-Christoph A."/>
            <person name="Burstein D."/>
            <person name="Anantharaman K."/>
            <person name="Lane K.R."/>
            <person name="Thomas B.C."/>
            <person name="Pan C."/>
            <person name="Northen T.R."/>
            <person name="Banfield J.F."/>
        </authorList>
    </citation>
    <scope>NUCLEOTIDE SEQUENCE [LARGE SCALE GENOMIC DNA]</scope>
    <source>
        <strain evidence="2">WS_6</strain>
    </source>
</reference>
<organism evidence="2 3">
    <name type="scientific">Eiseniibacteriota bacterium</name>
    <dbReference type="NCBI Taxonomy" id="2212470"/>
    <lineage>
        <taxon>Bacteria</taxon>
        <taxon>Candidatus Eiseniibacteriota</taxon>
    </lineage>
</organism>
<keyword evidence="1" id="KW-1133">Transmembrane helix</keyword>
<feature type="transmembrane region" description="Helical" evidence="1">
    <location>
        <begin position="49"/>
        <end position="68"/>
    </location>
</feature>
<accession>A0A538T5A6</accession>
<gene>
    <name evidence="2" type="ORF">E6K76_06780</name>
</gene>